<comment type="caution">
    <text evidence="10">The sequence shown here is derived from an EMBL/GenBank/DDBJ whole genome shotgun (WGS) entry which is preliminary data.</text>
</comment>
<evidence type="ECO:0000256" key="1">
    <source>
        <dbReference type="ARBA" id="ARBA00000448"/>
    </source>
</evidence>
<keyword evidence="6" id="KW-0325">Glycoprotein</keyword>
<proteinExistence type="inferred from homology"/>
<evidence type="ECO:0000256" key="2">
    <source>
        <dbReference type="ARBA" id="ARBA00005336"/>
    </source>
</evidence>
<dbReference type="GeneID" id="28737689"/>
<evidence type="ECO:0000256" key="6">
    <source>
        <dbReference type="ARBA" id="ARBA00023180"/>
    </source>
</evidence>
<dbReference type="InterPro" id="IPR017853">
    <property type="entry name" value="GH"/>
</dbReference>
<dbReference type="Proteomes" id="UP000038010">
    <property type="component" value="Unassembled WGS sequence"/>
</dbReference>
<dbReference type="STRING" id="1664694.A0A0N0NNW6"/>
<keyword evidence="4 8" id="KW-0732">Signal</keyword>
<name>A0A0N0NNW6_9EURO</name>
<keyword evidence="5" id="KW-0378">Hydrolase</keyword>
<dbReference type="InterPro" id="IPR001764">
    <property type="entry name" value="Glyco_hydro_3_N"/>
</dbReference>
<dbReference type="SUPFAM" id="SSF51445">
    <property type="entry name" value="(Trans)glycosidases"/>
    <property type="match status" value="1"/>
</dbReference>
<feature type="signal peptide" evidence="8">
    <location>
        <begin position="1"/>
        <end position="20"/>
    </location>
</feature>
<accession>A0A0N0NNW6</accession>
<dbReference type="VEuPathDB" id="FungiDB:AB675_5586"/>
<dbReference type="Gene3D" id="3.20.20.300">
    <property type="entry name" value="Glycoside hydrolase, family 3, N-terminal domain"/>
    <property type="match status" value="1"/>
</dbReference>
<dbReference type="EMBL" id="LFJN01000008">
    <property type="protein sequence ID" value="KPI42028.1"/>
    <property type="molecule type" value="Genomic_DNA"/>
</dbReference>
<evidence type="ECO:0000256" key="7">
    <source>
        <dbReference type="ARBA" id="ARBA00023295"/>
    </source>
</evidence>
<keyword evidence="11" id="KW-1185">Reference proteome</keyword>
<dbReference type="SUPFAM" id="SSF52279">
    <property type="entry name" value="Beta-D-glucan exohydrolase, C-terminal domain"/>
    <property type="match status" value="1"/>
</dbReference>
<keyword evidence="7" id="KW-0326">Glycosidase</keyword>
<evidence type="ECO:0000313" key="11">
    <source>
        <dbReference type="Proteomes" id="UP000038010"/>
    </source>
</evidence>
<dbReference type="InterPro" id="IPR036962">
    <property type="entry name" value="Glyco_hydro_3_N_sf"/>
</dbReference>
<dbReference type="Gene3D" id="3.40.50.1700">
    <property type="entry name" value="Glycoside hydrolase family 3 C-terminal domain"/>
    <property type="match status" value="1"/>
</dbReference>
<evidence type="ECO:0000256" key="5">
    <source>
        <dbReference type="ARBA" id="ARBA00022801"/>
    </source>
</evidence>
<dbReference type="AlphaFoldDB" id="A0A0N0NNW6"/>
<reference evidence="10 11" key="1">
    <citation type="submission" date="2015-06" db="EMBL/GenBank/DDBJ databases">
        <title>Draft genome of the ant-associated black yeast Phialophora attae CBS 131958.</title>
        <authorList>
            <person name="Moreno L.F."/>
            <person name="Stielow B.J."/>
            <person name="de Hoog S."/>
            <person name="Vicente V.A."/>
            <person name="Weiss V.A."/>
            <person name="de Vries M."/>
            <person name="Cruz L.M."/>
            <person name="Souza E.M."/>
        </authorList>
    </citation>
    <scope>NUCLEOTIDE SEQUENCE [LARGE SCALE GENOMIC DNA]</scope>
    <source>
        <strain evidence="10 11">CBS 131958</strain>
    </source>
</reference>
<evidence type="ECO:0000256" key="8">
    <source>
        <dbReference type="SAM" id="SignalP"/>
    </source>
</evidence>
<dbReference type="InterPro" id="IPR036881">
    <property type="entry name" value="Glyco_hydro_3_C_sf"/>
</dbReference>
<dbReference type="RefSeq" id="XP_018001991.1">
    <property type="nucleotide sequence ID" value="XM_018145809.1"/>
</dbReference>
<evidence type="ECO:0000256" key="4">
    <source>
        <dbReference type="ARBA" id="ARBA00022729"/>
    </source>
</evidence>
<feature type="chain" id="PRO_5005856824" description="beta-glucosidase" evidence="8">
    <location>
        <begin position="21"/>
        <end position="577"/>
    </location>
</feature>
<sequence length="577" mass="63457">MKRMSIVAAALLTLAQASKSYRDASLSVSERVEDLLAQMTVEEKAGQLFHSMLPQAPLNVTSETRNSTEFMLKEQLLTHFNLLGGISNPAETANFINSVQKVALSTRLGIPVTISTDPRHAFTENIGTGFAATSFSQWPESLGLAALRDASLVEKFADIARQEARWSRIANTMGEDAALTSELVVAYLKGFHGENFGPDSVSTVTKHFPGAGPMENGEDSHFVYGKNQTYPGNNFDHHLIPFKAAIAAGARQMMPYYSRPIGTKYEEVGFSFNKGIVTDLLQHELGFKGVVCSDWGLITDTEIAGQDMPARAWGVEYLSEKERALRILQSGVDQFGGETRPELIVDLVKDGAVSEERLDVSVRKLLREKFELGLFDSPFVDVTKANGTVGKPEFVQAGNDAQRRAYTLLTNTILPLKVEGKWYLEGINATYLESRGLTVVKTPEEAEFAILRLQTPYVPRPGGFEKNYHTGTLEFSEEEKGRQAKIYATVPTIVDIRLERPAAIPEIAEHAAALLANFGSGPEALLDVIFNVNGYGPEGKLPFDLPRSNAAVEASREDVPFDTKDPVFRFGHGLRYE</sequence>
<dbReference type="GO" id="GO:0009251">
    <property type="term" value="P:glucan catabolic process"/>
    <property type="evidence" value="ECO:0007669"/>
    <property type="project" value="TreeGrafter"/>
</dbReference>
<organism evidence="10 11">
    <name type="scientific">Cyphellophora attinorum</name>
    <dbReference type="NCBI Taxonomy" id="1664694"/>
    <lineage>
        <taxon>Eukaryota</taxon>
        <taxon>Fungi</taxon>
        <taxon>Dikarya</taxon>
        <taxon>Ascomycota</taxon>
        <taxon>Pezizomycotina</taxon>
        <taxon>Eurotiomycetes</taxon>
        <taxon>Chaetothyriomycetidae</taxon>
        <taxon>Chaetothyriales</taxon>
        <taxon>Cyphellophoraceae</taxon>
        <taxon>Cyphellophora</taxon>
    </lineage>
</organism>
<evidence type="ECO:0000256" key="3">
    <source>
        <dbReference type="ARBA" id="ARBA00012744"/>
    </source>
</evidence>
<dbReference type="EC" id="3.2.1.21" evidence="3"/>
<comment type="catalytic activity">
    <reaction evidence="1">
        <text>Hydrolysis of terminal, non-reducing beta-D-glucosyl residues with release of beta-D-glucose.</text>
        <dbReference type="EC" id="3.2.1.21"/>
    </reaction>
</comment>
<protein>
    <recommendedName>
        <fullName evidence="3">beta-glucosidase</fullName>
        <ecNumber evidence="3">3.2.1.21</ecNumber>
    </recommendedName>
</protein>
<gene>
    <name evidence="10" type="ORF">AB675_5586</name>
</gene>
<dbReference type="Pfam" id="PF00933">
    <property type="entry name" value="Glyco_hydro_3"/>
    <property type="match status" value="1"/>
</dbReference>
<comment type="similarity">
    <text evidence="2">Belongs to the glycosyl hydrolase 3 family.</text>
</comment>
<feature type="domain" description="Glycoside hydrolase family 3 N-terminal" evidence="9">
    <location>
        <begin position="158"/>
        <end position="367"/>
    </location>
</feature>
<dbReference type="PANTHER" id="PTHR30620:SF16">
    <property type="entry name" value="LYSOSOMAL BETA GLUCOSIDASE"/>
    <property type="match status" value="1"/>
</dbReference>
<evidence type="ECO:0000259" key="9">
    <source>
        <dbReference type="Pfam" id="PF00933"/>
    </source>
</evidence>
<dbReference type="PRINTS" id="PR00133">
    <property type="entry name" value="GLHYDRLASE3"/>
</dbReference>
<evidence type="ECO:0000313" key="10">
    <source>
        <dbReference type="EMBL" id="KPI42028.1"/>
    </source>
</evidence>
<dbReference type="GO" id="GO:0008422">
    <property type="term" value="F:beta-glucosidase activity"/>
    <property type="evidence" value="ECO:0007669"/>
    <property type="project" value="UniProtKB-EC"/>
</dbReference>
<dbReference type="PANTHER" id="PTHR30620">
    <property type="entry name" value="PERIPLASMIC BETA-GLUCOSIDASE-RELATED"/>
    <property type="match status" value="1"/>
</dbReference>
<dbReference type="InterPro" id="IPR051915">
    <property type="entry name" value="Cellulose_Degrad_GH3"/>
</dbReference>
<dbReference type="OrthoDB" id="4104684at2759"/>